<keyword evidence="3" id="KW-0963">Cytoplasm</keyword>
<evidence type="ECO:0000313" key="9">
    <source>
        <dbReference type="Proteomes" id="UP000233837"/>
    </source>
</evidence>
<dbReference type="AlphaFoldDB" id="A0A2I0W5H5"/>
<proteinExistence type="inferred from homology"/>
<protein>
    <recommendedName>
        <fullName evidence="7">FLZ-type domain-containing protein</fullName>
    </recommendedName>
</protein>
<dbReference type="GO" id="GO:0046872">
    <property type="term" value="F:metal ion binding"/>
    <property type="evidence" value="ECO:0007669"/>
    <property type="project" value="UniProtKB-KW"/>
</dbReference>
<sequence>MLMGKRPRTPMKRTTSLTELSPDLAAAASPAEIPPQPLAADSRRDGKPPPSPAVQRSRKRRCSRDPSVAEADPFLTACGLCKRSLGPGFDTFMYRGEVAFCSSECREKQITIDDRNARKKCPSSSVKKAEQPTPPKSSESSASSETITAA</sequence>
<reference evidence="8 9" key="1">
    <citation type="journal article" date="2016" name="Sci. Rep.">
        <title>The Dendrobium catenatum Lindl. genome sequence provides insights into polysaccharide synthase, floral development and adaptive evolution.</title>
        <authorList>
            <person name="Zhang G.Q."/>
            <person name="Xu Q."/>
            <person name="Bian C."/>
            <person name="Tsai W.C."/>
            <person name="Yeh C.M."/>
            <person name="Liu K.W."/>
            <person name="Yoshida K."/>
            <person name="Zhang L.S."/>
            <person name="Chang S.B."/>
            <person name="Chen F."/>
            <person name="Shi Y."/>
            <person name="Su Y.Y."/>
            <person name="Zhang Y.Q."/>
            <person name="Chen L.J."/>
            <person name="Yin Y."/>
            <person name="Lin M."/>
            <person name="Huang H."/>
            <person name="Deng H."/>
            <person name="Wang Z.W."/>
            <person name="Zhu S.L."/>
            <person name="Zhao X."/>
            <person name="Deng C."/>
            <person name="Niu S.C."/>
            <person name="Huang J."/>
            <person name="Wang M."/>
            <person name="Liu G.H."/>
            <person name="Yang H.J."/>
            <person name="Xiao X.J."/>
            <person name="Hsiao Y.Y."/>
            <person name="Wu W.L."/>
            <person name="Chen Y.Y."/>
            <person name="Mitsuda N."/>
            <person name="Ohme-Takagi M."/>
            <person name="Luo Y.B."/>
            <person name="Van de Peer Y."/>
            <person name="Liu Z.J."/>
        </authorList>
    </citation>
    <scope>NUCLEOTIDE SEQUENCE [LARGE SCALE GENOMIC DNA]</scope>
    <source>
        <tissue evidence="8">The whole plant</tissue>
    </source>
</reference>
<dbReference type="Pfam" id="PF04570">
    <property type="entry name" value="zf-FLZ"/>
    <property type="match status" value="1"/>
</dbReference>
<evidence type="ECO:0000256" key="2">
    <source>
        <dbReference type="ARBA" id="ARBA00009374"/>
    </source>
</evidence>
<accession>A0A2I0W5H5</accession>
<organism evidence="8 9">
    <name type="scientific">Dendrobium catenatum</name>
    <dbReference type="NCBI Taxonomy" id="906689"/>
    <lineage>
        <taxon>Eukaryota</taxon>
        <taxon>Viridiplantae</taxon>
        <taxon>Streptophyta</taxon>
        <taxon>Embryophyta</taxon>
        <taxon>Tracheophyta</taxon>
        <taxon>Spermatophyta</taxon>
        <taxon>Magnoliopsida</taxon>
        <taxon>Liliopsida</taxon>
        <taxon>Asparagales</taxon>
        <taxon>Orchidaceae</taxon>
        <taxon>Epidendroideae</taxon>
        <taxon>Malaxideae</taxon>
        <taxon>Dendrobiinae</taxon>
        <taxon>Dendrobium</taxon>
    </lineage>
</organism>
<dbReference type="PANTHER" id="PTHR33059:SF4">
    <property type="entry name" value="FCS-LIKE ZINC FINGER 5"/>
    <property type="match status" value="1"/>
</dbReference>
<keyword evidence="9" id="KW-1185">Reference proteome</keyword>
<dbReference type="Proteomes" id="UP000233837">
    <property type="component" value="Unassembled WGS sequence"/>
</dbReference>
<feature type="region of interest" description="Disordered" evidence="6">
    <location>
        <begin position="113"/>
        <end position="150"/>
    </location>
</feature>
<reference evidence="8 9" key="2">
    <citation type="journal article" date="2017" name="Nature">
        <title>The Apostasia genome and the evolution of orchids.</title>
        <authorList>
            <person name="Zhang G.Q."/>
            <person name="Liu K.W."/>
            <person name="Li Z."/>
            <person name="Lohaus R."/>
            <person name="Hsiao Y.Y."/>
            <person name="Niu S.C."/>
            <person name="Wang J.Y."/>
            <person name="Lin Y.C."/>
            <person name="Xu Q."/>
            <person name="Chen L.J."/>
            <person name="Yoshida K."/>
            <person name="Fujiwara S."/>
            <person name="Wang Z.W."/>
            <person name="Zhang Y.Q."/>
            <person name="Mitsuda N."/>
            <person name="Wang M."/>
            <person name="Liu G.H."/>
            <person name="Pecoraro L."/>
            <person name="Huang H.X."/>
            <person name="Xiao X.J."/>
            <person name="Lin M."/>
            <person name="Wu X.Y."/>
            <person name="Wu W.L."/>
            <person name="Chen Y.Y."/>
            <person name="Chang S.B."/>
            <person name="Sakamoto S."/>
            <person name="Ohme-Takagi M."/>
            <person name="Yagi M."/>
            <person name="Zeng S.J."/>
            <person name="Shen C.Y."/>
            <person name="Yeh C.M."/>
            <person name="Luo Y.B."/>
            <person name="Tsai W.C."/>
            <person name="Van de Peer Y."/>
            <person name="Liu Z.J."/>
        </authorList>
    </citation>
    <scope>NUCLEOTIDE SEQUENCE [LARGE SCALE GENOMIC DNA]</scope>
    <source>
        <tissue evidence="8">The whole plant</tissue>
    </source>
</reference>
<evidence type="ECO:0000256" key="3">
    <source>
        <dbReference type="ARBA" id="ARBA00022490"/>
    </source>
</evidence>
<dbReference type="PROSITE" id="PS51795">
    <property type="entry name" value="ZF_FLZ"/>
    <property type="match status" value="1"/>
</dbReference>
<keyword evidence="4" id="KW-0479">Metal-binding</keyword>
<comment type="subcellular location">
    <subcellularLocation>
        <location evidence="1">Cytoplasm</location>
    </subcellularLocation>
</comment>
<dbReference type="OrthoDB" id="1925036at2759"/>
<name>A0A2I0W5H5_9ASPA</name>
<feature type="region of interest" description="Disordered" evidence="6">
    <location>
        <begin position="1"/>
        <end position="68"/>
    </location>
</feature>
<feature type="compositionally biased region" description="Low complexity" evidence="6">
    <location>
        <begin position="136"/>
        <end position="150"/>
    </location>
</feature>
<dbReference type="PANTHER" id="PTHR33059">
    <property type="entry name" value="FCS-LIKE ZINC FINGER 5"/>
    <property type="match status" value="1"/>
</dbReference>
<evidence type="ECO:0000256" key="4">
    <source>
        <dbReference type="ARBA" id="ARBA00022723"/>
    </source>
</evidence>
<feature type="domain" description="FLZ-type" evidence="7">
    <location>
        <begin position="73"/>
        <end position="117"/>
    </location>
</feature>
<evidence type="ECO:0000259" key="7">
    <source>
        <dbReference type="PROSITE" id="PS51795"/>
    </source>
</evidence>
<evidence type="ECO:0000256" key="1">
    <source>
        <dbReference type="ARBA" id="ARBA00004496"/>
    </source>
</evidence>
<gene>
    <name evidence="8" type="ORF">MA16_Dca019157</name>
</gene>
<dbReference type="GO" id="GO:0005737">
    <property type="term" value="C:cytoplasm"/>
    <property type="evidence" value="ECO:0007669"/>
    <property type="project" value="UniProtKB-SubCell"/>
</dbReference>
<evidence type="ECO:0000313" key="8">
    <source>
        <dbReference type="EMBL" id="PKU70900.1"/>
    </source>
</evidence>
<feature type="compositionally biased region" description="Low complexity" evidence="6">
    <location>
        <begin position="22"/>
        <end position="31"/>
    </location>
</feature>
<evidence type="ECO:0000256" key="6">
    <source>
        <dbReference type="SAM" id="MobiDB-lite"/>
    </source>
</evidence>
<evidence type="ECO:0000256" key="5">
    <source>
        <dbReference type="PROSITE-ProRule" id="PRU01131"/>
    </source>
</evidence>
<dbReference type="EMBL" id="KZ502909">
    <property type="protein sequence ID" value="PKU70900.1"/>
    <property type="molecule type" value="Genomic_DNA"/>
</dbReference>
<comment type="similarity">
    <text evidence="2">Belongs to the FLZ family.</text>
</comment>
<dbReference type="InterPro" id="IPR007650">
    <property type="entry name" value="Zf-FLZ_dom"/>
</dbReference>
<feature type="compositionally biased region" description="Basic residues" evidence="6">
    <location>
        <begin position="1"/>
        <end position="11"/>
    </location>
</feature>
<feature type="zinc finger region" description="FLZ-type" evidence="5">
    <location>
        <begin position="73"/>
        <end position="117"/>
    </location>
</feature>